<reference evidence="1" key="1">
    <citation type="submission" date="2014-11" db="EMBL/GenBank/DDBJ databases">
        <authorList>
            <person name="Amaro Gonzalez C."/>
        </authorList>
    </citation>
    <scope>NUCLEOTIDE SEQUENCE</scope>
</reference>
<sequence>MLPLLYHLS</sequence>
<evidence type="ECO:0000313" key="1">
    <source>
        <dbReference type="EMBL" id="JAH60769.1"/>
    </source>
</evidence>
<accession>A0A0E9U4F8</accession>
<reference evidence="1" key="2">
    <citation type="journal article" date="2015" name="Fish Shellfish Immunol.">
        <title>Early steps in the European eel (Anguilla anguilla)-Vibrio vulnificus interaction in the gills: Role of the RtxA13 toxin.</title>
        <authorList>
            <person name="Callol A."/>
            <person name="Pajuelo D."/>
            <person name="Ebbesson L."/>
            <person name="Teles M."/>
            <person name="MacKenzie S."/>
            <person name="Amaro C."/>
        </authorList>
    </citation>
    <scope>NUCLEOTIDE SEQUENCE</scope>
</reference>
<proteinExistence type="predicted"/>
<organism evidence="1">
    <name type="scientific">Anguilla anguilla</name>
    <name type="common">European freshwater eel</name>
    <name type="synonym">Muraena anguilla</name>
    <dbReference type="NCBI Taxonomy" id="7936"/>
    <lineage>
        <taxon>Eukaryota</taxon>
        <taxon>Metazoa</taxon>
        <taxon>Chordata</taxon>
        <taxon>Craniata</taxon>
        <taxon>Vertebrata</taxon>
        <taxon>Euteleostomi</taxon>
        <taxon>Actinopterygii</taxon>
        <taxon>Neopterygii</taxon>
        <taxon>Teleostei</taxon>
        <taxon>Anguilliformes</taxon>
        <taxon>Anguillidae</taxon>
        <taxon>Anguilla</taxon>
    </lineage>
</organism>
<protein>
    <submittedName>
        <fullName evidence="1">Uncharacterized protein</fullName>
    </submittedName>
</protein>
<name>A0A0E9U4F8_ANGAN</name>
<dbReference type="EMBL" id="GBXM01047808">
    <property type="protein sequence ID" value="JAH60769.1"/>
    <property type="molecule type" value="Transcribed_RNA"/>
</dbReference>